<proteinExistence type="predicted"/>
<dbReference type="AlphaFoldDB" id="A0A2T7PUM8"/>
<evidence type="ECO:0000313" key="2">
    <source>
        <dbReference type="Proteomes" id="UP000245119"/>
    </source>
</evidence>
<comment type="caution">
    <text evidence="1">The sequence shown here is derived from an EMBL/GenBank/DDBJ whole genome shotgun (WGS) entry which is preliminary data.</text>
</comment>
<organism evidence="1 2">
    <name type="scientific">Pomacea canaliculata</name>
    <name type="common">Golden apple snail</name>
    <dbReference type="NCBI Taxonomy" id="400727"/>
    <lineage>
        <taxon>Eukaryota</taxon>
        <taxon>Metazoa</taxon>
        <taxon>Spiralia</taxon>
        <taxon>Lophotrochozoa</taxon>
        <taxon>Mollusca</taxon>
        <taxon>Gastropoda</taxon>
        <taxon>Caenogastropoda</taxon>
        <taxon>Architaenioglossa</taxon>
        <taxon>Ampullarioidea</taxon>
        <taxon>Ampullariidae</taxon>
        <taxon>Pomacea</taxon>
    </lineage>
</organism>
<accession>A0A2T7PUM8</accession>
<reference evidence="1 2" key="1">
    <citation type="submission" date="2018-04" db="EMBL/GenBank/DDBJ databases">
        <title>The genome of golden apple snail Pomacea canaliculata provides insight into stress tolerance and invasive adaptation.</title>
        <authorList>
            <person name="Liu C."/>
            <person name="Liu B."/>
            <person name="Ren Y."/>
            <person name="Zhang Y."/>
            <person name="Wang H."/>
            <person name="Li S."/>
            <person name="Jiang F."/>
            <person name="Yin L."/>
            <person name="Zhang G."/>
            <person name="Qian W."/>
            <person name="Fan W."/>
        </authorList>
    </citation>
    <scope>NUCLEOTIDE SEQUENCE [LARGE SCALE GENOMIC DNA]</scope>
    <source>
        <strain evidence="1">SZHN2017</strain>
        <tissue evidence="1">Muscle</tissue>
    </source>
</reference>
<name>A0A2T7PUM8_POMCA</name>
<evidence type="ECO:0000313" key="1">
    <source>
        <dbReference type="EMBL" id="PVD37100.1"/>
    </source>
</evidence>
<protein>
    <submittedName>
        <fullName evidence="1">Uncharacterized protein</fullName>
    </submittedName>
</protein>
<keyword evidence="2" id="KW-1185">Reference proteome</keyword>
<sequence>MTALASSETIRSTQEVAACLQATEEDLKRCMNTVCAYGGRVSGKGNAKQKMLKQGSSPDTALGGIENTELSPRQSSIVFGFCNHPFQV</sequence>
<dbReference type="Proteomes" id="UP000245119">
    <property type="component" value="Linkage Group LG2"/>
</dbReference>
<gene>
    <name evidence="1" type="ORF">C0Q70_04094</name>
</gene>
<dbReference type="EMBL" id="PZQS01000002">
    <property type="protein sequence ID" value="PVD37100.1"/>
    <property type="molecule type" value="Genomic_DNA"/>
</dbReference>